<accession>A0ABU5F130</accession>
<dbReference type="Proteomes" id="UP001272242">
    <property type="component" value="Unassembled WGS sequence"/>
</dbReference>
<sequence length="51" mass="5230">MKSLTRGEVVSASADGTAVDPACLGPLREDTLVLVSPELARPASVTTRSFG</sequence>
<evidence type="ECO:0000313" key="2">
    <source>
        <dbReference type="Proteomes" id="UP001272242"/>
    </source>
</evidence>
<evidence type="ECO:0000313" key="1">
    <source>
        <dbReference type="EMBL" id="MDY3561288.1"/>
    </source>
</evidence>
<proteinExistence type="predicted"/>
<organism evidence="1 2">
    <name type="scientific">Gemmata algarum</name>
    <dbReference type="NCBI Taxonomy" id="2975278"/>
    <lineage>
        <taxon>Bacteria</taxon>
        <taxon>Pseudomonadati</taxon>
        <taxon>Planctomycetota</taxon>
        <taxon>Planctomycetia</taxon>
        <taxon>Gemmatales</taxon>
        <taxon>Gemmataceae</taxon>
        <taxon>Gemmata</taxon>
    </lineage>
</organism>
<name>A0ABU5F130_9BACT</name>
<dbReference type="RefSeq" id="WP_320687725.1">
    <property type="nucleotide sequence ID" value="NZ_JAXBLV010000191.1"/>
</dbReference>
<protein>
    <submittedName>
        <fullName evidence="1">Uncharacterized protein</fullName>
    </submittedName>
</protein>
<reference evidence="2" key="1">
    <citation type="journal article" date="2023" name="Mar. Drugs">
        <title>Gemmata algarum, a Novel Planctomycete Isolated from an Algal Mat, Displays Antimicrobial Activity.</title>
        <authorList>
            <person name="Kumar G."/>
            <person name="Kallscheuer N."/>
            <person name="Kashif M."/>
            <person name="Ahamad S."/>
            <person name="Jagadeeshwari U."/>
            <person name="Pannikurungottu S."/>
            <person name="Haufschild T."/>
            <person name="Kabuu M."/>
            <person name="Sasikala C."/>
            <person name="Jogler C."/>
            <person name="Ramana C."/>
        </authorList>
    </citation>
    <scope>NUCLEOTIDE SEQUENCE [LARGE SCALE GENOMIC DNA]</scope>
    <source>
        <strain evidence="2">JC673</strain>
    </source>
</reference>
<dbReference type="EMBL" id="JAXBLV010000191">
    <property type="protein sequence ID" value="MDY3561288.1"/>
    <property type="molecule type" value="Genomic_DNA"/>
</dbReference>
<gene>
    <name evidence="1" type="ORF">R5W23_002565</name>
</gene>
<keyword evidence="2" id="KW-1185">Reference proteome</keyword>
<comment type="caution">
    <text evidence="1">The sequence shown here is derived from an EMBL/GenBank/DDBJ whole genome shotgun (WGS) entry which is preliminary data.</text>
</comment>